<dbReference type="InterPro" id="IPR003675">
    <property type="entry name" value="Rce1/LyrA-like_dom"/>
</dbReference>
<keyword evidence="1" id="KW-0472">Membrane</keyword>
<dbReference type="RefSeq" id="WP_097009807.1">
    <property type="nucleotide sequence ID" value="NZ_OBEJ01000005.1"/>
</dbReference>
<dbReference type="EMBL" id="OBEJ01000005">
    <property type="protein sequence ID" value="SNZ17169.1"/>
    <property type="molecule type" value="Genomic_DNA"/>
</dbReference>
<dbReference type="GO" id="GO:0080120">
    <property type="term" value="P:CAAX-box protein maturation"/>
    <property type="evidence" value="ECO:0007669"/>
    <property type="project" value="UniProtKB-ARBA"/>
</dbReference>
<dbReference type="PANTHER" id="PTHR36435:SF1">
    <property type="entry name" value="CAAX AMINO TERMINAL PROTEASE FAMILY PROTEIN"/>
    <property type="match status" value="1"/>
</dbReference>
<dbReference type="GO" id="GO:0004175">
    <property type="term" value="F:endopeptidase activity"/>
    <property type="evidence" value="ECO:0007669"/>
    <property type="project" value="UniProtKB-ARBA"/>
</dbReference>
<organism evidence="3 4">
    <name type="scientific">Natronoarchaeum philippinense</name>
    <dbReference type="NCBI Taxonomy" id="558529"/>
    <lineage>
        <taxon>Archaea</taxon>
        <taxon>Methanobacteriati</taxon>
        <taxon>Methanobacteriota</taxon>
        <taxon>Stenosarchaea group</taxon>
        <taxon>Halobacteria</taxon>
        <taxon>Halobacteriales</taxon>
        <taxon>Natronoarchaeaceae</taxon>
    </lineage>
</organism>
<feature type="transmembrane region" description="Helical" evidence="1">
    <location>
        <begin position="35"/>
        <end position="61"/>
    </location>
</feature>
<accession>A0A285P5X6</accession>
<feature type="domain" description="CAAX prenyl protease 2/Lysostaphin resistance protein A-like" evidence="2">
    <location>
        <begin position="259"/>
        <end position="357"/>
    </location>
</feature>
<feature type="transmembrane region" description="Helical" evidence="1">
    <location>
        <begin position="215"/>
        <end position="239"/>
    </location>
</feature>
<dbReference type="AlphaFoldDB" id="A0A285P5X6"/>
<feature type="transmembrane region" description="Helical" evidence="1">
    <location>
        <begin position="101"/>
        <end position="121"/>
    </location>
</feature>
<proteinExistence type="predicted"/>
<feature type="transmembrane region" description="Helical" evidence="1">
    <location>
        <begin position="345"/>
        <end position="366"/>
    </location>
</feature>
<feature type="transmembrane region" description="Helical" evidence="1">
    <location>
        <begin position="291"/>
        <end position="311"/>
    </location>
</feature>
<keyword evidence="4" id="KW-1185">Reference proteome</keyword>
<gene>
    <name evidence="3" type="ORF">SAMN06269185_2907</name>
</gene>
<dbReference type="PANTHER" id="PTHR36435">
    <property type="entry name" value="SLR1288 PROTEIN"/>
    <property type="match status" value="1"/>
</dbReference>
<reference evidence="3 4" key="1">
    <citation type="submission" date="2017-09" db="EMBL/GenBank/DDBJ databases">
        <authorList>
            <person name="Ehlers B."/>
            <person name="Leendertz F.H."/>
        </authorList>
    </citation>
    <scope>NUCLEOTIDE SEQUENCE [LARGE SCALE GENOMIC DNA]</scope>
    <source>
        <strain evidence="3 4">DSM 27208</strain>
    </source>
</reference>
<evidence type="ECO:0000256" key="1">
    <source>
        <dbReference type="SAM" id="Phobius"/>
    </source>
</evidence>
<name>A0A285P5X6_NATPI</name>
<dbReference type="Pfam" id="PF02517">
    <property type="entry name" value="Rce1-like"/>
    <property type="match status" value="1"/>
</dbReference>
<sequence length="373" mass="37743">MSQRYAPGVGVVLAGVALAASLQPWPDAGTLLSAVPIAGGAASLTPIAGVLSAVALAAFLASRHGALDRARGNVAAGVPSVGVALYAAVVAVGALDAGDAVGLWVLLAMAAGAGAGLAALVDGLELPVSGVLDRLQLTVSGAILGVLGLLALSLWNTLLVSLFTAVAGSPGPTARILISTSATGLGGVTIVLGYLNSTDRGLDFIDAGWLDTRDVVYGVGGFVVLLLVLLVSSELIELFGLSSAEHSIVQTARANDPRVLLWLLVPSVLLVGPGEELLYRNVIQKSLYDSFSRTGAVLVTSVLFALVHFPAYATSGVLDAIGSLLLILPLSIVLGVVFARTENVVVPALIHGAFNAFQYAALYVALTSGIELV</sequence>
<evidence type="ECO:0000313" key="3">
    <source>
        <dbReference type="EMBL" id="SNZ17169.1"/>
    </source>
</evidence>
<keyword evidence="1" id="KW-1133">Transmembrane helix</keyword>
<feature type="transmembrane region" description="Helical" evidence="1">
    <location>
        <begin position="73"/>
        <end position="95"/>
    </location>
</feature>
<dbReference type="OrthoDB" id="275779at2157"/>
<feature type="transmembrane region" description="Helical" evidence="1">
    <location>
        <begin position="317"/>
        <end position="338"/>
    </location>
</feature>
<feature type="transmembrane region" description="Helical" evidence="1">
    <location>
        <begin position="259"/>
        <end position="279"/>
    </location>
</feature>
<protein>
    <recommendedName>
        <fullName evidence="2">CAAX prenyl protease 2/Lysostaphin resistance protein A-like domain-containing protein</fullName>
    </recommendedName>
</protein>
<feature type="transmembrane region" description="Helical" evidence="1">
    <location>
        <begin position="176"/>
        <end position="195"/>
    </location>
</feature>
<evidence type="ECO:0000313" key="4">
    <source>
        <dbReference type="Proteomes" id="UP000219453"/>
    </source>
</evidence>
<dbReference type="Proteomes" id="UP000219453">
    <property type="component" value="Unassembled WGS sequence"/>
</dbReference>
<dbReference type="InterPro" id="IPR052710">
    <property type="entry name" value="CAAX_protease"/>
</dbReference>
<evidence type="ECO:0000259" key="2">
    <source>
        <dbReference type="Pfam" id="PF02517"/>
    </source>
</evidence>
<keyword evidence="1" id="KW-0812">Transmembrane</keyword>
<feature type="transmembrane region" description="Helical" evidence="1">
    <location>
        <begin position="142"/>
        <end position="164"/>
    </location>
</feature>